<name>A0A663AA83_HALS9</name>
<sequence>MRGSHTAKVNDGVLSRRYPRARGYRALVALGTRRGVSDRLNASEEILDKHYDRRNKRERANQRRDYLPNE</sequence>
<gene>
    <name evidence="2" type="ORF">APQ99_01553</name>
</gene>
<dbReference type="AlphaFoldDB" id="A0A663AA83"/>
<accession>A0A663AA83</accession>
<protein>
    <submittedName>
        <fullName evidence="2">Uncharacterized protein</fullName>
    </submittedName>
</protein>
<evidence type="ECO:0000313" key="2">
    <source>
        <dbReference type="EMBL" id="TYO76910.1"/>
    </source>
</evidence>
<feature type="region of interest" description="Disordered" evidence="1">
    <location>
        <begin position="39"/>
        <end position="70"/>
    </location>
</feature>
<evidence type="ECO:0000313" key="3">
    <source>
        <dbReference type="Proteomes" id="UP000323075"/>
    </source>
</evidence>
<evidence type="ECO:0000256" key="1">
    <source>
        <dbReference type="SAM" id="MobiDB-lite"/>
    </source>
</evidence>
<dbReference type="EMBL" id="VRYN01000002">
    <property type="protein sequence ID" value="TYO76910.1"/>
    <property type="molecule type" value="Genomic_DNA"/>
</dbReference>
<feature type="compositionally biased region" description="Basic and acidic residues" evidence="1">
    <location>
        <begin position="58"/>
        <end position="70"/>
    </location>
</feature>
<reference evidence="2 3" key="1">
    <citation type="submission" date="2019-07" db="EMBL/GenBank/DDBJ databases">
        <title>Genomic Encyclopedia of Archaeal and Bacterial Type Strains, Phase II (KMG-II): from individual species to whole genera.</title>
        <authorList>
            <person name="Goeker M."/>
        </authorList>
    </citation>
    <scope>NUCLEOTIDE SEQUENCE [LARGE SCALE GENOMIC DNA]</scope>
    <source>
        <strain evidence="2 3">DSM 3754</strain>
    </source>
</reference>
<proteinExistence type="predicted"/>
<organism evidence="2 3">
    <name type="scientific">Halobacterium salinarum (strain ATCC 33171 / DSM 3754 / JCM 8978 / NBRC 102687 / NCIMB 764 / 91-R6)</name>
    <dbReference type="NCBI Taxonomy" id="2597657"/>
    <lineage>
        <taxon>Archaea</taxon>
        <taxon>Methanobacteriati</taxon>
        <taxon>Methanobacteriota</taxon>
        <taxon>Stenosarchaea group</taxon>
        <taxon>Halobacteria</taxon>
        <taxon>Halobacteriales</taxon>
        <taxon>Halobacteriaceae</taxon>
        <taxon>Halobacterium</taxon>
    </lineage>
</organism>
<comment type="caution">
    <text evidence="2">The sequence shown here is derived from an EMBL/GenBank/DDBJ whole genome shotgun (WGS) entry which is preliminary data.</text>
</comment>
<dbReference type="Proteomes" id="UP000323075">
    <property type="component" value="Unassembled WGS sequence"/>
</dbReference>